<dbReference type="SUPFAM" id="SSF69318">
    <property type="entry name" value="Integrin alpha N-terminal domain"/>
    <property type="match status" value="1"/>
</dbReference>
<dbReference type="Pfam" id="PF01839">
    <property type="entry name" value="FG-GAP"/>
    <property type="match status" value="1"/>
</dbReference>
<evidence type="ECO:0000256" key="2">
    <source>
        <dbReference type="SAM" id="MobiDB-lite"/>
    </source>
</evidence>
<evidence type="ECO:0000313" key="4">
    <source>
        <dbReference type="Proteomes" id="UP000608024"/>
    </source>
</evidence>
<reference evidence="3" key="2">
    <citation type="submission" date="2020-09" db="EMBL/GenBank/DDBJ databases">
        <authorList>
            <person name="Sun Q."/>
            <person name="Ohkuma M."/>
        </authorList>
    </citation>
    <scope>NUCLEOTIDE SEQUENCE</scope>
    <source>
        <strain evidence="3">JCM 4784</strain>
    </source>
</reference>
<dbReference type="Proteomes" id="UP000608024">
    <property type="component" value="Unassembled WGS sequence"/>
</dbReference>
<dbReference type="Gene3D" id="2.130.10.130">
    <property type="entry name" value="Integrin alpha, N-terminal"/>
    <property type="match status" value="1"/>
</dbReference>
<accession>A0A919DSK6</accession>
<evidence type="ECO:0000256" key="1">
    <source>
        <dbReference type="ARBA" id="ARBA00022729"/>
    </source>
</evidence>
<feature type="compositionally biased region" description="Polar residues" evidence="2">
    <location>
        <begin position="1"/>
        <end position="11"/>
    </location>
</feature>
<keyword evidence="4" id="KW-1185">Reference proteome</keyword>
<dbReference type="InterPro" id="IPR013517">
    <property type="entry name" value="FG-GAP"/>
</dbReference>
<name>A0A919DSK6_9ACTN</name>
<dbReference type="AlphaFoldDB" id="A0A919DSK6"/>
<gene>
    <name evidence="3" type="ORF">GCM10018785_50670</name>
</gene>
<reference evidence="3" key="1">
    <citation type="journal article" date="2014" name="Int. J. Syst. Evol. Microbiol.">
        <title>Complete genome sequence of Corynebacterium casei LMG S-19264T (=DSM 44701T), isolated from a smear-ripened cheese.</title>
        <authorList>
            <consortium name="US DOE Joint Genome Institute (JGI-PGF)"/>
            <person name="Walter F."/>
            <person name="Albersmeier A."/>
            <person name="Kalinowski J."/>
            <person name="Ruckert C."/>
        </authorList>
    </citation>
    <scope>NUCLEOTIDE SEQUENCE</scope>
    <source>
        <strain evidence="3">JCM 4784</strain>
    </source>
</reference>
<proteinExistence type="predicted"/>
<sequence length="53" mass="5368">MAQQLQRSASRATEPPGVPGAAEAGDLFGNEPAYGDFDGDGRADLALGADFAD</sequence>
<evidence type="ECO:0000313" key="3">
    <source>
        <dbReference type="EMBL" id="GHE76266.1"/>
    </source>
</evidence>
<dbReference type="RefSeq" id="WP_190138340.1">
    <property type="nucleotide sequence ID" value="NZ_BNBT01000092.1"/>
</dbReference>
<dbReference type="EMBL" id="BNBT01000092">
    <property type="protein sequence ID" value="GHE76266.1"/>
    <property type="molecule type" value="Genomic_DNA"/>
</dbReference>
<comment type="caution">
    <text evidence="3">The sequence shown here is derived from an EMBL/GenBank/DDBJ whole genome shotgun (WGS) entry which is preliminary data.</text>
</comment>
<dbReference type="InterPro" id="IPR028994">
    <property type="entry name" value="Integrin_alpha_N"/>
</dbReference>
<organism evidence="3 4">
    <name type="scientific">Streptomyces longispororuber</name>
    <dbReference type="NCBI Taxonomy" id="68230"/>
    <lineage>
        <taxon>Bacteria</taxon>
        <taxon>Bacillati</taxon>
        <taxon>Actinomycetota</taxon>
        <taxon>Actinomycetes</taxon>
        <taxon>Kitasatosporales</taxon>
        <taxon>Streptomycetaceae</taxon>
        <taxon>Streptomyces</taxon>
    </lineage>
</organism>
<feature type="region of interest" description="Disordered" evidence="2">
    <location>
        <begin position="1"/>
        <end position="42"/>
    </location>
</feature>
<protein>
    <submittedName>
        <fullName evidence="3">Uncharacterized protein</fullName>
    </submittedName>
</protein>
<keyword evidence="1" id="KW-0732">Signal</keyword>